<evidence type="ECO:0000313" key="1">
    <source>
        <dbReference type="EMBL" id="EMI53410.1"/>
    </source>
</evidence>
<keyword evidence="2" id="KW-1185">Reference proteome</keyword>
<organism evidence="1 2">
    <name type="scientific">Rhodopirellula sallentina SM41</name>
    <dbReference type="NCBI Taxonomy" id="1263870"/>
    <lineage>
        <taxon>Bacteria</taxon>
        <taxon>Pseudomonadati</taxon>
        <taxon>Planctomycetota</taxon>
        <taxon>Planctomycetia</taxon>
        <taxon>Pirellulales</taxon>
        <taxon>Pirellulaceae</taxon>
        <taxon>Rhodopirellula</taxon>
    </lineage>
</organism>
<comment type="caution">
    <text evidence="1">The sequence shown here is derived from an EMBL/GenBank/DDBJ whole genome shotgun (WGS) entry which is preliminary data.</text>
</comment>
<reference evidence="1 2" key="1">
    <citation type="journal article" date="2013" name="Mar. Genomics">
        <title>Expression of sulfatases in Rhodopirellula baltica and the diversity of sulfatases in the genus Rhodopirellula.</title>
        <authorList>
            <person name="Wegner C.E."/>
            <person name="Richter-Heitmann T."/>
            <person name="Klindworth A."/>
            <person name="Klockow C."/>
            <person name="Richter M."/>
            <person name="Achstetter T."/>
            <person name="Glockner F.O."/>
            <person name="Harder J."/>
        </authorList>
    </citation>
    <scope>NUCLEOTIDE SEQUENCE [LARGE SCALE GENOMIC DNA]</scope>
    <source>
        <strain evidence="1 2">SM41</strain>
    </source>
</reference>
<dbReference type="AlphaFoldDB" id="M5TW58"/>
<gene>
    <name evidence="1" type="ORF">RSSM_05157</name>
</gene>
<sequence length="75" mass="8778">MFDGHRSFMQNATNADRMMRFWTGSWCLNRECREEYHEWATSVGKVSHAWSAAEKENSNFRIFCCNIFCSATTAL</sequence>
<protein>
    <submittedName>
        <fullName evidence="1">Uncharacterized protein</fullName>
    </submittedName>
</protein>
<dbReference type="EMBL" id="ANOH01000357">
    <property type="protein sequence ID" value="EMI53410.1"/>
    <property type="molecule type" value="Genomic_DNA"/>
</dbReference>
<name>M5TW58_9BACT</name>
<accession>M5TW58</accession>
<dbReference type="PATRIC" id="fig|1263870.3.peg.5455"/>
<evidence type="ECO:0000313" key="2">
    <source>
        <dbReference type="Proteomes" id="UP000011885"/>
    </source>
</evidence>
<dbReference type="Proteomes" id="UP000011885">
    <property type="component" value="Unassembled WGS sequence"/>
</dbReference>
<proteinExistence type="predicted"/>